<keyword evidence="1" id="KW-1185">Reference proteome</keyword>
<proteinExistence type="predicted"/>
<dbReference type="Proteomes" id="UP000887565">
    <property type="component" value="Unplaced"/>
</dbReference>
<organism evidence="1 2">
    <name type="scientific">Romanomermis culicivorax</name>
    <name type="common">Nematode worm</name>
    <dbReference type="NCBI Taxonomy" id="13658"/>
    <lineage>
        <taxon>Eukaryota</taxon>
        <taxon>Metazoa</taxon>
        <taxon>Ecdysozoa</taxon>
        <taxon>Nematoda</taxon>
        <taxon>Enoplea</taxon>
        <taxon>Dorylaimia</taxon>
        <taxon>Mermithida</taxon>
        <taxon>Mermithoidea</taxon>
        <taxon>Mermithidae</taxon>
        <taxon>Romanomermis</taxon>
    </lineage>
</organism>
<protein>
    <submittedName>
        <fullName evidence="2">Uncharacterized protein</fullName>
    </submittedName>
</protein>
<evidence type="ECO:0000313" key="1">
    <source>
        <dbReference type="Proteomes" id="UP000887565"/>
    </source>
</evidence>
<name>A0A915L873_ROMCU</name>
<dbReference type="AlphaFoldDB" id="A0A915L873"/>
<sequence length="72" mass="8243">MDIKPPPKEFRGELDPYLLHEAKSIYNESIEFCSDIEDYGSPEENCNRALKALRNNPTVRTLFEATKKIKAG</sequence>
<evidence type="ECO:0000313" key="2">
    <source>
        <dbReference type="WBParaSite" id="nRc.2.0.1.t46668-RA"/>
    </source>
</evidence>
<dbReference type="WBParaSite" id="nRc.2.0.1.t46668-RA">
    <property type="protein sequence ID" value="nRc.2.0.1.t46668-RA"/>
    <property type="gene ID" value="nRc.2.0.1.g46668"/>
</dbReference>
<accession>A0A915L873</accession>
<reference evidence="2" key="1">
    <citation type="submission" date="2022-11" db="UniProtKB">
        <authorList>
            <consortium name="WormBaseParasite"/>
        </authorList>
    </citation>
    <scope>IDENTIFICATION</scope>
</reference>